<dbReference type="EMBL" id="CATZBU010000050">
    <property type="protein sequence ID" value="CAJ0809875.1"/>
    <property type="molecule type" value="Genomic_DNA"/>
</dbReference>
<evidence type="ECO:0000313" key="3">
    <source>
        <dbReference type="EMBL" id="CAJ0809875.1"/>
    </source>
</evidence>
<dbReference type="Pfam" id="PF08722">
    <property type="entry name" value="Tn7_TnsA-like_N"/>
    <property type="match status" value="1"/>
</dbReference>
<organism evidence="3 4">
    <name type="scientific">Ralstonia psammae</name>
    <dbReference type="NCBI Taxonomy" id="3058598"/>
    <lineage>
        <taxon>Bacteria</taxon>
        <taxon>Pseudomonadati</taxon>
        <taxon>Pseudomonadota</taxon>
        <taxon>Betaproteobacteria</taxon>
        <taxon>Burkholderiales</taxon>
        <taxon>Burkholderiaceae</taxon>
        <taxon>Ralstonia</taxon>
    </lineage>
</organism>
<keyword evidence="4" id="KW-1185">Reference proteome</keyword>
<dbReference type="Proteomes" id="UP001189813">
    <property type="component" value="Unassembled WGS sequence"/>
</dbReference>
<feature type="domain" description="TnsA endonuclease C-terminal" evidence="1">
    <location>
        <begin position="95"/>
        <end position="169"/>
    </location>
</feature>
<dbReference type="InterPro" id="IPR014833">
    <property type="entry name" value="TnsA_N"/>
</dbReference>
<gene>
    <name evidence="3" type="ORF">LMG19083_05049</name>
</gene>
<sequence length="192" mass="22612">MELIRFDKNILTYSPQPLTIRYLDHDGRRSRYTPDGLIEYRRDIEPARDMRHVLCEVKYRADFRANWRPLLTKLRVAKRYASERGWDFRVFTENEIRTPYLANVRFLAGYLAASGNVNDKMRMLDKLADLRESDPEALITSLFPDVWKRAEALPSLWNLIANFEIGCDLSEPITMRSRIWTKGGLTCRHVDD</sequence>
<name>A0ABM9K072_9RALS</name>
<reference evidence="3 4" key="1">
    <citation type="submission" date="2023-07" db="EMBL/GenBank/DDBJ databases">
        <authorList>
            <person name="Peeters C."/>
        </authorList>
    </citation>
    <scope>NUCLEOTIDE SEQUENCE [LARGE SCALE GENOMIC DNA]</scope>
    <source>
        <strain evidence="3 4">LMG 19083</strain>
    </source>
</reference>
<dbReference type="InterPro" id="IPR014832">
    <property type="entry name" value="TnsA_C"/>
</dbReference>
<dbReference type="RefSeq" id="WP_316669822.1">
    <property type="nucleotide sequence ID" value="NZ_CATZBU010000050.1"/>
</dbReference>
<evidence type="ECO:0008006" key="5">
    <source>
        <dbReference type="Google" id="ProtNLM"/>
    </source>
</evidence>
<evidence type="ECO:0000259" key="1">
    <source>
        <dbReference type="Pfam" id="PF08721"/>
    </source>
</evidence>
<evidence type="ECO:0000259" key="2">
    <source>
        <dbReference type="Pfam" id="PF08722"/>
    </source>
</evidence>
<evidence type="ECO:0000313" key="4">
    <source>
        <dbReference type="Proteomes" id="UP001189813"/>
    </source>
</evidence>
<proteinExistence type="predicted"/>
<feature type="domain" description="TnsA endonuclease N-terminal" evidence="2">
    <location>
        <begin position="7"/>
        <end position="93"/>
    </location>
</feature>
<dbReference type="Pfam" id="PF08721">
    <property type="entry name" value="Tn7_Tnp_TnsA_C"/>
    <property type="match status" value="1"/>
</dbReference>
<accession>A0ABM9K072</accession>
<protein>
    <recommendedName>
        <fullName evidence="5">Heteromeric transposase endonuclease subunit TnsA</fullName>
    </recommendedName>
</protein>
<comment type="caution">
    <text evidence="3">The sequence shown here is derived from an EMBL/GenBank/DDBJ whole genome shotgun (WGS) entry which is preliminary data.</text>
</comment>